<dbReference type="InterPro" id="IPR001810">
    <property type="entry name" value="F-box_dom"/>
</dbReference>
<accession>G7IK31</accession>
<dbReference type="KEGG" id="mtr:11421612"/>
<evidence type="ECO:0000259" key="1">
    <source>
        <dbReference type="SMART" id="SM00256"/>
    </source>
</evidence>
<gene>
    <name evidence="4" type="primary">11421612</name>
    <name evidence="2" type="ordered locus">MTR_2g010920</name>
    <name evidence="3" type="ORF">MtrunA17_Chr2g0280551</name>
</gene>
<evidence type="ECO:0000313" key="6">
    <source>
        <dbReference type="Proteomes" id="UP000265566"/>
    </source>
</evidence>
<dbReference type="Pfam" id="PF00646">
    <property type="entry name" value="F-box"/>
    <property type="match status" value="1"/>
</dbReference>
<reference evidence="2 5" key="1">
    <citation type="journal article" date="2011" name="Nature">
        <title>The Medicago genome provides insight into the evolution of rhizobial symbioses.</title>
        <authorList>
            <person name="Young N.D."/>
            <person name="Debelle F."/>
            <person name="Oldroyd G.E."/>
            <person name="Geurts R."/>
            <person name="Cannon S.B."/>
            <person name="Udvardi M.K."/>
            <person name="Benedito V.A."/>
            <person name="Mayer K.F."/>
            <person name="Gouzy J."/>
            <person name="Schoof H."/>
            <person name="Van de Peer Y."/>
            <person name="Proost S."/>
            <person name="Cook D.R."/>
            <person name="Meyers B.C."/>
            <person name="Spannagl M."/>
            <person name="Cheung F."/>
            <person name="De Mita S."/>
            <person name="Krishnakumar V."/>
            <person name="Gundlach H."/>
            <person name="Zhou S."/>
            <person name="Mudge J."/>
            <person name="Bharti A.K."/>
            <person name="Murray J.D."/>
            <person name="Naoumkina M.A."/>
            <person name="Rosen B."/>
            <person name="Silverstein K.A."/>
            <person name="Tang H."/>
            <person name="Rombauts S."/>
            <person name="Zhao P.X."/>
            <person name="Zhou P."/>
            <person name="Barbe V."/>
            <person name="Bardou P."/>
            <person name="Bechner M."/>
            <person name="Bellec A."/>
            <person name="Berger A."/>
            <person name="Berges H."/>
            <person name="Bidwell S."/>
            <person name="Bisseling T."/>
            <person name="Choisne N."/>
            <person name="Couloux A."/>
            <person name="Denny R."/>
            <person name="Deshpande S."/>
            <person name="Dai X."/>
            <person name="Doyle J.J."/>
            <person name="Dudez A.M."/>
            <person name="Farmer A.D."/>
            <person name="Fouteau S."/>
            <person name="Franken C."/>
            <person name="Gibelin C."/>
            <person name="Gish J."/>
            <person name="Goldstein S."/>
            <person name="Gonzalez A.J."/>
            <person name="Green P.J."/>
            <person name="Hallab A."/>
            <person name="Hartog M."/>
            <person name="Hua A."/>
            <person name="Humphray S.J."/>
            <person name="Jeong D.H."/>
            <person name="Jing Y."/>
            <person name="Jocker A."/>
            <person name="Kenton S.M."/>
            <person name="Kim D.J."/>
            <person name="Klee K."/>
            <person name="Lai H."/>
            <person name="Lang C."/>
            <person name="Lin S."/>
            <person name="Macmil S.L."/>
            <person name="Magdelenat G."/>
            <person name="Matthews L."/>
            <person name="McCorrison J."/>
            <person name="Monaghan E.L."/>
            <person name="Mun J.H."/>
            <person name="Najar F.Z."/>
            <person name="Nicholson C."/>
            <person name="Noirot C."/>
            <person name="O'Bleness M."/>
            <person name="Paule C.R."/>
            <person name="Poulain J."/>
            <person name="Prion F."/>
            <person name="Qin B."/>
            <person name="Qu C."/>
            <person name="Retzel E.F."/>
            <person name="Riddle C."/>
            <person name="Sallet E."/>
            <person name="Samain S."/>
            <person name="Samson N."/>
            <person name="Sanders I."/>
            <person name="Saurat O."/>
            <person name="Scarpelli C."/>
            <person name="Schiex T."/>
            <person name="Segurens B."/>
            <person name="Severin A.J."/>
            <person name="Sherrier D.J."/>
            <person name="Shi R."/>
            <person name="Sims S."/>
            <person name="Singer S.R."/>
            <person name="Sinharoy S."/>
            <person name="Sterck L."/>
            <person name="Viollet A."/>
            <person name="Wang B.B."/>
            <person name="Wang K."/>
            <person name="Wang M."/>
            <person name="Wang X."/>
            <person name="Warfsmann J."/>
            <person name="Weissenbach J."/>
            <person name="White D.D."/>
            <person name="White J.D."/>
            <person name="Wiley G.B."/>
            <person name="Wincker P."/>
            <person name="Xing Y."/>
            <person name="Yang L."/>
            <person name="Yao Z."/>
            <person name="Ying F."/>
            <person name="Zhai J."/>
            <person name="Zhou L."/>
            <person name="Zuber A."/>
            <person name="Denarie J."/>
            <person name="Dixon R.A."/>
            <person name="May G.D."/>
            <person name="Schwartz D.C."/>
            <person name="Rogers J."/>
            <person name="Quetier F."/>
            <person name="Town C.D."/>
            <person name="Roe B.A."/>
        </authorList>
    </citation>
    <scope>NUCLEOTIDE SEQUENCE [LARGE SCALE GENOMIC DNA]</scope>
    <source>
        <strain evidence="2">A17</strain>
        <strain evidence="4 5">cv. Jemalong A17</strain>
    </source>
</reference>
<sequence length="426" mass="49355">MSTPPAQSHARLDAESPVSLSYDLIVEILSFSNVKSLMRMRCVCKSWRSIISDPKFIKLHLKQSARNPYLTLSRNIDNIADNGIPRPFDEKKVISFPMRRLILENPSILLPDNLRIECQDKECKYAIGSCNRLFCLIGYSYYPEEFWFRLWNPVIHTMSKKLGHFAATKNLRHIFGPYISIHTYYKFAFVYDNSSETYKLVMLMLDVVENKTHVRVLNVTDNVWKTISNFPAVPLPNIYTGQGGSDGVYLNGRLNWLAIQDRPVSDDVDGWENIKANEFVVVSLDLGTKSYTQLMPPCGFDEMSSVKPPSLCILKDSLCFSHDVRRTELVIWQMKIIGVDESWTQLLKISYQILRTRYHAFDDLENCQLLPLHLSDHNDTLILANNQEQRAILYNLRNNTAKRTRIIHEIEWFFVKVYVESLVSDI</sequence>
<dbReference type="SUPFAM" id="SSF81383">
    <property type="entry name" value="F-box domain"/>
    <property type="match status" value="1"/>
</dbReference>
<evidence type="ECO:0000313" key="4">
    <source>
        <dbReference type="EnsemblPlants" id="AES63641"/>
    </source>
</evidence>
<evidence type="ECO:0000313" key="3">
    <source>
        <dbReference type="EMBL" id="RHN71783.1"/>
    </source>
</evidence>
<dbReference type="CDD" id="cd22157">
    <property type="entry name" value="F-box_AtFBW1-like"/>
    <property type="match status" value="1"/>
</dbReference>
<feature type="domain" description="F-box" evidence="1">
    <location>
        <begin position="20"/>
        <end position="60"/>
    </location>
</feature>
<dbReference type="HOGENOM" id="CLU_027176_0_1_1"/>
<dbReference type="EMBL" id="PSQE01000002">
    <property type="protein sequence ID" value="RHN71783.1"/>
    <property type="molecule type" value="Genomic_DNA"/>
</dbReference>
<dbReference type="InterPro" id="IPR017451">
    <property type="entry name" value="F-box-assoc_interact_dom"/>
</dbReference>
<name>G7IK31_MEDTR</name>
<dbReference type="PaxDb" id="3880-AES63641"/>
<protein>
    <submittedName>
        <fullName evidence="2">F-box protein interaction domain protein</fullName>
    </submittedName>
    <submittedName>
        <fullName evidence="3">Putative F-box domain-containing protein</fullName>
    </submittedName>
</protein>
<dbReference type="AlphaFoldDB" id="G7IK31"/>
<dbReference type="InterPro" id="IPR050796">
    <property type="entry name" value="SCF_F-box_component"/>
</dbReference>
<dbReference type="NCBIfam" id="TIGR01640">
    <property type="entry name" value="F_box_assoc_1"/>
    <property type="match status" value="1"/>
</dbReference>
<evidence type="ECO:0000313" key="5">
    <source>
        <dbReference type="Proteomes" id="UP000002051"/>
    </source>
</evidence>
<proteinExistence type="predicted"/>
<organism evidence="2 5">
    <name type="scientific">Medicago truncatula</name>
    <name type="common">Barrel medic</name>
    <name type="synonym">Medicago tribuloides</name>
    <dbReference type="NCBI Taxonomy" id="3880"/>
    <lineage>
        <taxon>Eukaryota</taxon>
        <taxon>Viridiplantae</taxon>
        <taxon>Streptophyta</taxon>
        <taxon>Embryophyta</taxon>
        <taxon>Tracheophyta</taxon>
        <taxon>Spermatophyta</taxon>
        <taxon>Magnoliopsida</taxon>
        <taxon>eudicotyledons</taxon>
        <taxon>Gunneridae</taxon>
        <taxon>Pentapetalae</taxon>
        <taxon>rosids</taxon>
        <taxon>fabids</taxon>
        <taxon>Fabales</taxon>
        <taxon>Fabaceae</taxon>
        <taxon>Papilionoideae</taxon>
        <taxon>50 kb inversion clade</taxon>
        <taxon>NPAAA clade</taxon>
        <taxon>Hologalegina</taxon>
        <taxon>IRL clade</taxon>
        <taxon>Trifolieae</taxon>
        <taxon>Medicago</taxon>
    </lineage>
</organism>
<dbReference type="Gene3D" id="1.20.1280.50">
    <property type="match status" value="1"/>
</dbReference>
<reference evidence="2 5" key="2">
    <citation type="journal article" date="2014" name="BMC Genomics">
        <title>An improved genome release (version Mt4.0) for the model legume Medicago truncatula.</title>
        <authorList>
            <person name="Tang H."/>
            <person name="Krishnakumar V."/>
            <person name="Bidwell S."/>
            <person name="Rosen B."/>
            <person name="Chan A."/>
            <person name="Zhou S."/>
            <person name="Gentzbittel L."/>
            <person name="Childs K.L."/>
            <person name="Yandell M."/>
            <person name="Gundlach H."/>
            <person name="Mayer K.F."/>
            <person name="Schwartz D.C."/>
            <person name="Town C.D."/>
        </authorList>
    </citation>
    <scope>GENOME REANNOTATION</scope>
    <source>
        <strain evidence="4 5">cv. Jemalong A17</strain>
    </source>
</reference>
<reference evidence="3" key="5">
    <citation type="journal article" date="2018" name="Nat. Plants">
        <title>Whole-genome landscape of Medicago truncatula symbiotic genes.</title>
        <authorList>
            <person name="Pecrix Y."/>
            <person name="Gamas P."/>
            <person name="Carrere S."/>
        </authorList>
    </citation>
    <scope>NUCLEOTIDE SEQUENCE</scope>
    <source>
        <tissue evidence="3">Leaves</tissue>
    </source>
</reference>
<dbReference type="PANTHER" id="PTHR31672">
    <property type="entry name" value="BNACNNG10540D PROTEIN"/>
    <property type="match status" value="1"/>
</dbReference>
<dbReference type="EMBL" id="CM001218">
    <property type="protein sequence ID" value="AES63641.1"/>
    <property type="molecule type" value="Genomic_DNA"/>
</dbReference>
<dbReference type="Gramene" id="rna7418">
    <property type="protein sequence ID" value="RHN71783.1"/>
    <property type="gene ID" value="gene7418"/>
</dbReference>
<dbReference type="Proteomes" id="UP000002051">
    <property type="component" value="Chromosome 2"/>
</dbReference>
<reference evidence="6" key="4">
    <citation type="journal article" date="2018" name="Nat. Plants">
        <title>Whole-genome landscape of Medicago truncatula symbiotic genes.</title>
        <authorList>
            <person name="Pecrix Y."/>
            <person name="Staton S.E."/>
            <person name="Sallet E."/>
            <person name="Lelandais-Briere C."/>
            <person name="Moreau S."/>
            <person name="Carrere S."/>
            <person name="Blein T."/>
            <person name="Jardinaud M.F."/>
            <person name="Latrasse D."/>
            <person name="Zouine M."/>
            <person name="Zahm M."/>
            <person name="Kreplak J."/>
            <person name="Mayjonade B."/>
            <person name="Satge C."/>
            <person name="Perez M."/>
            <person name="Cauet S."/>
            <person name="Marande W."/>
            <person name="Chantry-Darmon C."/>
            <person name="Lopez-Roques C."/>
            <person name="Bouchez O."/>
            <person name="Berard A."/>
            <person name="Debelle F."/>
            <person name="Munos S."/>
            <person name="Bendahmane A."/>
            <person name="Berges H."/>
            <person name="Niebel A."/>
            <person name="Buitink J."/>
            <person name="Frugier F."/>
            <person name="Benhamed M."/>
            <person name="Crespi M."/>
            <person name="Gouzy J."/>
            <person name="Gamas P."/>
        </authorList>
    </citation>
    <scope>NUCLEOTIDE SEQUENCE [LARGE SCALE GENOMIC DNA]</scope>
    <source>
        <strain evidence="6">cv. Jemalong A17</strain>
    </source>
</reference>
<evidence type="ECO:0000313" key="2">
    <source>
        <dbReference type="EMBL" id="AES63641.1"/>
    </source>
</evidence>
<dbReference type="OMA" id="HEIEWFF"/>
<reference evidence="4" key="3">
    <citation type="submission" date="2015-04" db="UniProtKB">
        <authorList>
            <consortium name="EnsemblPlants"/>
        </authorList>
    </citation>
    <scope>IDENTIFICATION</scope>
    <source>
        <strain evidence="4">cv. Jemalong A17</strain>
    </source>
</reference>
<dbReference type="InterPro" id="IPR036047">
    <property type="entry name" value="F-box-like_dom_sf"/>
</dbReference>
<dbReference type="PANTHER" id="PTHR31672:SF13">
    <property type="entry name" value="F-BOX PROTEIN CPR30-LIKE"/>
    <property type="match status" value="1"/>
</dbReference>
<dbReference type="SMART" id="SM00256">
    <property type="entry name" value="FBOX"/>
    <property type="match status" value="1"/>
</dbReference>
<dbReference type="OrthoDB" id="591557at2759"/>
<keyword evidence="5" id="KW-1185">Reference proteome</keyword>
<dbReference type="Proteomes" id="UP000265566">
    <property type="component" value="Chromosome 2"/>
</dbReference>
<dbReference type="EnsemblPlants" id="AES63641">
    <property type="protein sequence ID" value="AES63641"/>
    <property type="gene ID" value="MTR_2g010920"/>
</dbReference>